<organism evidence="1 2">
    <name type="scientific">Thalassospira permensis NBRC 106175</name>
    <dbReference type="NCBI Taxonomy" id="1353532"/>
    <lineage>
        <taxon>Bacteria</taxon>
        <taxon>Pseudomonadati</taxon>
        <taxon>Pseudomonadota</taxon>
        <taxon>Alphaproteobacteria</taxon>
        <taxon>Rhodospirillales</taxon>
        <taxon>Thalassospiraceae</taxon>
        <taxon>Thalassospira</taxon>
    </lineage>
</organism>
<dbReference type="Proteomes" id="UP000027463">
    <property type="component" value="Unassembled WGS sequence"/>
</dbReference>
<gene>
    <name evidence="1" type="ORF">SMB34_09050</name>
</gene>
<reference evidence="1 2" key="1">
    <citation type="submission" date="2013-07" db="EMBL/GenBank/DDBJ databases">
        <title>Thalassospira permensis NBRC 106175 Genome Sequencing.</title>
        <authorList>
            <person name="Lai Q."/>
            <person name="Shao Z."/>
        </authorList>
    </citation>
    <scope>NUCLEOTIDE SEQUENCE [LARGE SCALE GENOMIC DNA]</scope>
    <source>
        <strain evidence="1 2">NBRC 106175</strain>
    </source>
</reference>
<keyword evidence="2" id="KW-1185">Reference proteome</keyword>
<accession>A0ABR4TIG7</accession>
<protein>
    <submittedName>
        <fullName evidence="1">Uncharacterized protein</fullName>
    </submittedName>
</protein>
<dbReference type="EMBL" id="AUNC01000067">
    <property type="protein sequence ID" value="KEO51043.1"/>
    <property type="molecule type" value="Genomic_DNA"/>
</dbReference>
<sequence>MHMPGVIETKKAVGIKAPIKDRLTIVYIRKLVAALDTKRYRKIFWGISHRYCNR</sequence>
<evidence type="ECO:0000313" key="2">
    <source>
        <dbReference type="Proteomes" id="UP000027463"/>
    </source>
</evidence>
<name>A0ABR4TIG7_9PROT</name>
<comment type="caution">
    <text evidence="1">The sequence shown here is derived from an EMBL/GenBank/DDBJ whole genome shotgun (WGS) entry which is preliminary data.</text>
</comment>
<proteinExistence type="predicted"/>
<evidence type="ECO:0000313" key="1">
    <source>
        <dbReference type="EMBL" id="KEO51043.1"/>
    </source>
</evidence>